<proteinExistence type="predicted"/>
<evidence type="ECO:0000313" key="3">
    <source>
        <dbReference type="EMBL" id="TDL24420.1"/>
    </source>
</evidence>
<name>A0A4Y7QC66_9AGAM</name>
<accession>A0A4Y7QC66</accession>
<evidence type="ECO:0000256" key="2">
    <source>
        <dbReference type="SAM" id="Phobius"/>
    </source>
</evidence>
<dbReference type="Proteomes" id="UP000294933">
    <property type="component" value="Unassembled WGS sequence"/>
</dbReference>
<protein>
    <recommendedName>
        <fullName evidence="5">Mid2 domain-containing protein</fullName>
    </recommendedName>
</protein>
<feature type="region of interest" description="Disordered" evidence="1">
    <location>
        <begin position="219"/>
        <end position="239"/>
    </location>
</feature>
<evidence type="ECO:0000256" key="1">
    <source>
        <dbReference type="SAM" id="MobiDB-lite"/>
    </source>
</evidence>
<sequence>MSLPSPITFAPITGVVPCEPYAFRFTYTETDEGHVKGVTNMFSATVGDATTGTDLLTMNNGGAVYPGYWQLEWNPVKAGAGEYFIATEVLSNSNATYTTDSQLFTIEAGSDESCINATTTISLVLSSGTPVASGTATGTGIAAPSSAAERTQLTRGAIAGLIAGIIAILFGVLAAILFVRRRRAVATRVRRAQAIELPTYVPALSTYAMAIPARSPMAEMEKRDMDSKGEFGPRSDYDRESLRSVPSLYLHGKV</sequence>
<reference evidence="3 4" key="1">
    <citation type="submission" date="2018-06" db="EMBL/GenBank/DDBJ databases">
        <title>A transcriptomic atlas of mushroom development highlights an independent origin of complex multicellularity.</title>
        <authorList>
            <consortium name="DOE Joint Genome Institute"/>
            <person name="Krizsan K."/>
            <person name="Almasi E."/>
            <person name="Merenyi Z."/>
            <person name="Sahu N."/>
            <person name="Viragh M."/>
            <person name="Koszo T."/>
            <person name="Mondo S."/>
            <person name="Kiss B."/>
            <person name="Balint B."/>
            <person name="Kues U."/>
            <person name="Barry K."/>
            <person name="Hegedus J.C."/>
            <person name="Henrissat B."/>
            <person name="Johnson J."/>
            <person name="Lipzen A."/>
            <person name="Ohm R."/>
            <person name="Nagy I."/>
            <person name="Pangilinan J."/>
            <person name="Yan J."/>
            <person name="Xiong Y."/>
            <person name="Grigoriev I.V."/>
            <person name="Hibbett D.S."/>
            <person name="Nagy L.G."/>
        </authorList>
    </citation>
    <scope>NUCLEOTIDE SEQUENCE [LARGE SCALE GENOMIC DNA]</scope>
    <source>
        <strain evidence="3 4">SZMC22713</strain>
    </source>
</reference>
<evidence type="ECO:0008006" key="5">
    <source>
        <dbReference type="Google" id="ProtNLM"/>
    </source>
</evidence>
<gene>
    <name evidence="3" type="ORF">BD410DRAFT_826980</name>
</gene>
<dbReference type="AlphaFoldDB" id="A0A4Y7QC66"/>
<organism evidence="3 4">
    <name type="scientific">Rickenella mellea</name>
    <dbReference type="NCBI Taxonomy" id="50990"/>
    <lineage>
        <taxon>Eukaryota</taxon>
        <taxon>Fungi</taxon>
        <taxon>Dikarya</taxon>
        <taxon>Basidiomycota</taxon>
        <taxon>Agaricomycotina</taxon>
        <taxon>Agaricomycetes</taxon>
        <taxon>Hymenochaetales</taxon>
        <taxon>Rickenellaceae</taxon>
        <taxon>Rickenella</taxon>
    </lineage>
</organism>
<dbReference type="EMBL" id="ML170166">
    <property type="protein sequence ID" value="TDL24420.1"/>
    <property type="molecule type" value="Genomic_DNA"/>
</dbReference>
<evidence type="ECO:0000313" key="4">
    <source>
        <dbReference type="Proteomes" id="UP000294933"/>
    </source>
</evidence>
<feature type="transmembrane region" description="Helical" evidence="2">
    <location>
        <begin position="157"/>
        <end position="179"/>
    </location>
</feature>
<keyword evidence="2" id="KW-1133">Transmembrane helix</keyword>
<keyword evidence="2" id="KW-0812">Transmembrane</keyword>
<keyword evidence="2" id="KW-0472">Membrane</keyword>
<keyword evidence="4" id="KW-1185">Reference proteome</keyword>
<dbReference type="VEuPathDB" id="FungiDB:BD410DRAFT_826980"/>